<evidence type="ECO:0000313" key="4">
    <source>
        <dbReference type="Proteomes" id="UP001054252"/>
    </source>
</evidence>
<organism evidence="3 4">
    <name type="scientific">Rubroshorea leprosula</name>
    <dbReference type="NCBI Taxonomy" id="152421"/>
    <lineage>
        <taxon>Eukaryota</taxon>
        <taxon>Viridiplantae</taxon>
        <taxon>Streptophyta</taxon>
        <taxon>Embryophyta</taxon>
        <taxon>Tracheophyta</taxon>
        <taxon>Spermatophyta</taxon>
        <taxon>Magnoliopsida</taxon>
        <taxon>eudicotyledons</taxon>
        <taxon>Gunneridae</taxon>
        <taxon>Pentapetalae</taxon>
        <taxon>rosids</taxon>
        <taxon>malvids</taxon>
        <taxon>Malvales</taxon>
        <taxon>Dipterocarpaceae</taxon>
        <taxon>Rubroshorea</taxon>
    </lineage>
</organism>
<dbReference type="SUPFAM" id="SSF56672">
    <property type="entry name" value="DNA/RNA polymerases"/>
    <property type="match status" value="1"/>
</dbReference>
<feature type="compositionally biased region" description="Basic and acidic residues" evidence="1">
    <location>
        <begin position="394"/>
        <end position="417"/>
    </location>
</feature>
<dbReference type="Pfam" id="PF03372">
    <property type="entry name" value="Exo_endo_phos"/>
    <property type="match status" value="1"/>
</dbReference>
<keyword evidence="4" id="KW-1185">Reference proteome</keyword>
<dbReference type="SUPFAM" id="SSF56219">
    <property type="entry name" value="DNase I-like"/>
    <property type="match status" value="1"/>
</dbReference>
<dbReference type="PANTHER" id="PTHR33116">
    <property type="entry name" value="REVERSE TRANSCRIPTASE ZINC-BINDING DOMAIN-CONTAINING PROTEIN-RELATED-RELATED"/>
    <property type="match status" value="1"/>
</dbReference>
<dbReference type="CDD" id="cd01650">
    <property type="entry name" value="RT_nLTR_like"/>
    <property type="match status" value="1"/>
</dbReference>
<dbReference type="GO" id="GO:0003824">
    <property type="term" value="F:catalytic activity"/>
    <property type="evidence" value="ECO:0007669"/>
    <property type="project" value="InterPro"/>
</dbReference>
<feature type="region of interest" description="Disordered" evidence="1">
    <location>
        <begin position="92"/>
        <end position="121"/>
    </location>
</feature>
<feature type="compositionally biased region" description="Low complexity" evidence="1">
    <location>
        <begin position="104"/>
        <end position="121"/>
    </location>
</feature>
<feature type="region of interest" description="Disordered" evidence="1">
    <location>
        <begin position="441"/>
        <end position="481"/>
    </location>
</feature>
<sequence length="2050" mass="235986">MWRTFHHFGRVFDIYSPMRRSRNGSRFGFVRYLEVSDEKELERRLNGIRVGNSNLRVNMPKYNFQKNETAVERRETDQVQHRRSYADVVKGSKKNDGKAKVETQSKQSWSKQSWSKQNWSKPRGFKRNQYWKAKEENRNWAGLELKASKEDEEWLGSCMVGTVYSVEMVPFLQEKFYMEGYFTCKIRPMGGRLVLLEGGDKDELKDLVELAADWLGQWFEEIRPWSPSMVARERFTWIKCQGMPLNAWNHDNFMTVGCLFGKFISLDDSTSKKRRFDVARFLISTPLMEFISKTVTIKIKGILYKIRIMEEESTNSLFRLKSDCAFSEKDDSKENESWSLGSDSDYKQEMGCQGDDGRYQDWLEMEEGGKIEDDDVASFHWREEEVSVNQQVSGEERSLNLNVDTKRADKVKADNSRDMQSNDVPIERVSESLKMVKDLDKIGGGVNETDGTDEEEERDRGGEDNGLTRKGSSGPKKDEQVGLGRLNACNKNESEKDSLIKDQTMGDSGVGASMGQAGNHAIENVEPDKKNGNELDEINRKARTGNATDDIENSGKGFWEDMDSDSGRLADWMVRAEWVNRNRKSKRKKSKKTISCQEVYKRSAVREEITRKKRTKSSRSNQIELAKETLVFLQGSQSRIAGGSISDSDIINRNRNPIAQQNKKGAIEIWEFAKKIGMVADEKEEEVIQRIERMENRDQNAKDQQGEQGSAKGGEGKRRGIREMVQKEKVQFLALQETKLEKIEEWVCRAMWGKRELEWITKPSNGRSGGLLCLWEPSTFQKVSVFEGGSFLGIFGFWGKEKVPVYIVNVYFPCEMDGKRALWAELLDLITKHRGNWCVAGDFNAVQSRKEKIGSSVNAREMRDFKKFISDSGLVDLPLNGRKYTWYHASGGSMSRLDRFLVSEEWLLNWEDAKQWGLKRTISDHCPVILKNQKIDWGPKPFRFFDVWMERPGFKELVEETWKSAEVQGWKGFCLKEKLKKLKGALRNWSKGYEHEVDKNIVNAEDQIARLDLKGEGQQLTEEEIARRRETFVDLWRNMRIKNRMCHQKARRSWLREGDANTAYYHKCIKSRWRRNEICSILAKGQQCTEVDEIKREIATHFEQAFKEEWQCRPKIEGAEFKMISETQNPFLIAPFTEKEIKLAIWDCDSTKAPGPDGFNFNFIKRNWEVIKKDITEFIQEFHDKGKLVKGSNESFVVLIPKTNNPERIEEYRPISLIGIMYKILSKLLANRLRQVLDGVIGETQMAFIAGRQLPDGVVIANEVLDDAKKSKKKCFVFKADFEKAYDNVNWGFLDFMMRKLGFGEKWRSWIQECLKSASISILVNGSPSKQFRMSKGLRQGDPLSPFLFLIVAEGLNGLIMEAVRKGLLEGIQIGGNEINISHLQFADDTLLMGLATEDNIWAVKCIMRSFELSSGLKINYAKSQLMGVNVEEERLAKMAYLLNCKKGGIPFKYLGIRVGGNPRSRIFWRELIESFHKQLSRWKGQQLSMGGRITLINSVLSSLPVFQMSTHLLPKGTLSILDKIRRQFLWGGWEEHKKINWVKWESVCRRKDEGGLGVKDLRHFNAALMGKWWAKLAGNSNSLWYGVIRSKYGNLGGNWMSWVKEGKGSTGKKGHFSCLVQTTHGVSPPSDRVLSAKPVGGSFELSSGLKINYAKSQLMGVNVEEEWLAKMAYLLNCKKGGIPFKYLGIRVGGNPRSGIFWRELIESFHKQLSRWKGQQLSMGGRITLINSVLSSLPVFQMSTHFLPKGTLSILDKIRRQFLWGGWEEHKKINWVKWESVCRRKDEGGLGVKDLRHFNAALMGKWWAKLAGNSNSLWYRVIRSKYGNLGGNWMSWVKEGKGRGSKWWQDICKLNDLIPGREGWLEDNFKLSIGEGKRVCFWQDNWLGTGPLSNLYPRLFVLSTGRHNTVNQMGTWISGQWSWSLQWRRELRTWEAATEDELRRILSRVQLIQGKKDKWEWSFDTKNGYSTNVAYKLLTSPHNGLQLEIYNKVWNTMVPSKINRQNKGGRLYGLPVFGPFGCVETIGYSRGKNLRLQGCFKLFRLDPGNG</sequence>
<evidence type="ECO:0000256" key="1">
    <source>
        <dbReference type="SAM" id="MobiDB-lite"/>
    </source>
</evidence>
<feature type="compositionally biased region" description="Basic and acidic residues" evidence="1">
    <location>
        <begin position="458"/>
        <end position="467"/>
    </location>
</feature>
<dbReference type="PROSITE" id="PS50878">
    <property type="entry name" value="RT_POL"/>
    <property type="match status" value="1"/>
</dbReference>
<dbReference type="InterPro" id="IPR000477">
    <property type="entry name" value="RT_dom"/>
</dbReference>
<evidence type="ECO:0000259" key="2">
    <source>
        <dbReference type="PROSITE" id="PS50878"/>
    </source>
</evidence>
<proteinExistence type="predicted"/>
<reference evidence="3 4" key="1">
    <citation type="journal article" date="2021" name="Commun. Biol.">
        <title>The genome of Shorea leprosula (Dipterocarpaceae) highlights the ecological relevance of drought in aseasonal tropical rainforests.</title>
        <authorList>
            <person name="Ng K.K.S."/>
            <person name="Kobayashi M.J."/>
            <person name="Fawcett J.A."/>
            <person name="Hatakeyama M."/>
            <person name="Paape T."/>
            <person name="Ng C.H."/>
            <person name="Ang C.C."/>
            <person name="Tnah L.H."/>
            <person name="Lee C.T."/>
            <person name="Nishiyama T."/>
            <person name="Sese J."/>
            <person name="O'Brien M.J."/>
            <person name="Copetti D."/>
            <person name="Mohd Noor M.I."/>
            <person name="Ong R.C."/>
            <person name="Putra M."/>
            <person name="Sireger I.Z."/>
            <person name="Indrioko S."/>
            <person name="Kosugi Y."/>
            <person name="Izuno A."/>
            <person name="Isagi Y."/>
            <person name="Lee S.L."/>
            <person name="Shimizu K.K."/>
        </authorList>
    </citation>
    <scope>NUCLEOTIDE SEQUENCE [LARGE SCALE GENOMIC DNA]</scope>
    <source>
        <strain evidence="3">214</strain>
    </source>
</reference>
<dbReference type="InterPro" id="IPR036691">
    <property type="entry name" value="Endo/exonu/phosph_ase_sf"/>
</dbReference>
<dbReference type="EMBL" id="BPVZ01000061">
    <property type="protein sequence ID" value="GKV22646.1"/>
    <property type="molecule type" value="Genomic_DNA"/>
</dbReference>
<feature type="compositionally biased region" description="Basic and acidic residues" evidence="1">
    <location>
        <begin position="93"/>
        <end position="103"/>
    </location>
</feature>
<dbReference type="InterPro" id="IPR035979">
    <property type="entry name" value="RBD_domain_sf"/>
</dbReference>
<dbReference type="SUPFAM" id="SSF54928">
    <property type="entry name" value="RNA-binding domain, RBD"/>
    <property type="match status" value="1"/>
</dbReference>
<dbReference type="Proteomes" id="UP001054252">
    <property type="component" value="Unassembled WGS sequence"/>
</dbReference>
<dbReference type="Pfam" id="PF00078">
    <property type="entry name" value="RVT_1"/>
    <property type="match status" value="1"/>
</dbReference>
<feature type="domain" description="Reverse transcriptase" evidence="2">
    <location>
        <begin position="1181"/>
        <end position="1459"/>
    </location>
</feature>
<dbReference type="PANTHER" id="PTHR33116:SF75">
    <property type="entry name" value="RIBONUCLEASE H PROTEIN"/>
    <property type="match status" value="1"/>
</dbReference>
<dbReference type="GO" id="GO:0003676">
    <property type="term" value="F:nucleic acid binding"/>
    <property type="evidence" value="ECO:0007669"/>
    <property type="project" value="InterPro"/>
</dbReference>
<feature type="region of interest" description="Disordered" evidence="1">
    <location>
        <begin position="694"/>
        <end position="718"/>
    </location>
</feature>
<dbReference type="InterPro" id="IPR043502">
    <property type="entry name" value="DNA/RNA_pol_sf"/>
</dbReference>
<comment type="caution">
    <text evidence="3">The sequence shown here is derived from an EMBL/GenBank/DDBJ whole genome shotgun (WGS) entry which is preliminary data.</text>
</comment>
<protein>
    <recommendedName>
        <fullName evidence="2">Reverse transcriptase domain-containing protein</fullName>
    </recommendedName>
</protein>
<evidence type="ECO:0000313" key="3">
    <source>
        <dbReference type="EMBL" id="GKV22646.1"/>
    </source>
</evidence>
<name>A0AAV5KDH1_9ROSI</name>
<accession>A0AAV5KDH1</accession>
<gene>
    <name evidence="3" type="ORF">SLEP1_g32498</name>
</gene>
<feature type="compositionally biased region" description="Basic and acidic residues" evidence="1">
    <location>
        <begin position="694"/>
        <end position="705"/>
    </location>
</feature>
<feature type="region of interest" description="Disordered" evidence="1">
    <location>
        <begin position="387"/>
        <end position="421"/>
    </location>
</feature>
<dbReference type="Gene3D" id="3.60.10.10">
    <property type="entry name" value="Endonuclease/exonuclease/phosphatase"/>
    <property type="match status" value="1"/>
</dbReference>
<dbReference type="InterPro" id="IPR005135">
    <property type="entry name" value="Endo/exonuclease/phosphatase"/>
</dbReference>